<feature type="region of interest" description="Disordered" evidence="2">
    <location>
        <begin position="400"/>
        <end position="508"/>
    </location>
</feature>
<feature type="compositionally biased region" description="Basic residues" evidence="2">
    <location>
        <begin position="446"/>
        <end position="455"/>
    </location>
</feature>
<evidence type="ECO:0000313" key="3">
    <source>
        <dbReference type="EMBL" id="KIY61333.1"/>
    </source>
</evidence>
<feature type="compositionally biased region" description="Basic and acidic residues" evidence="2">
    <location>
        <begin position="730"/>
        <end position="747"/>
    </location>
</feature>
<keyword evidence="4" id="KW-1185">Reference proteome</keyword>
<organism evidence="3 4">
    <name type="scientific">Cylindrobasidium torrendii FP15055 ss-10</name>
    <dbReference type="NCBI Taxonomy" id="1314674"/>
    <lineage>
        <taxon>Eukaryota</taxon>
        <taxon>Fungi</taxon>
        <taxon>Dikarya</taxon>
        <taxon>Basidiomycota</taxon>
        <taxon>Agaricomycotina</taxon>
        <taxon>Agaricomycetes</taxon>
        <taxon>Agaricomycetidae</taxon>
        <taxon>Agaricales</taxon>
        <taxon>Marasmiineae</taxon>
        <taxon>Physalacriaceae</taxon>
        <taxon>Cylindrobasidium</taxon>
    </lineage>
</organism>
<feature type="region of interest" description="Disordered" evidence="2">
    <location>
        <begin position="719"/>
        <end position="811"/>
    </location>
</feature>
<feature type="coiled-coil region" evidence="1">
    <location>
        <begin position="811"/>
        <end position="865"/>
    </location>
</feature>
<evidence type="ECO:0000313" key="4">
    <source>
        <dbReference type="Proteomes" id="UP000054007"/>
    </source>
</evidence>
<feature type="region of interest" description="Disordered" evidence="2">
    <location>
        <begin position="294"/>
        <end position="327"/>
    </location>
</feature>
<name>A0A0D7ASJ4_9AGAR</name>
<feature type="compositionally biased region" description="Low complexity" evidence="2">
    <location>
        <begin position="600"/>
        <end position="612"/>
    </location>
</feature>
<feature type="compositionally biased region" description="Basic and acidic residues" evidence="2">
    <location>
        <begin position="294"/>
        <end position="323"/>
    </location>
</feature>
<feature type="compositionally biased region" description="Polar residues" evidence="2">
    <location>
        <begin position="719"/>
        <end position="728"/>
    </location>
</feature>
<evidence type="ECO:0000256" key="2">
    <source>
        <dbReference type="SAM" id="MobiDB-lite"/>
    </source>
</evidence>
<dbReference type="EMBL" id="KN880973">
    <property type="protein sequence ID" value="KIY61333.1"/>
    <property type="molecule type" value="Genomic_DNA"/>
</dbReference>
<dbReference type="Proteomes" id="UP000054007">
    <property type="component" value="Unassembled WGS sequence"/>
</dbReference>
<feature type="compositionally biased region" description="Low complexity" evidence="2">
    <location>
        <begin position="961"/>
        <end position="970"/>
    </location>
</feature>
<proteinExistence type="predicted"/>
<keyword evidence="1" id="KW-0175">Coiled coil</keyword>
<reference evidence="3 4" key="1">
    <citation type="journal article" date="2015" name="Fungal Genet. Biol.">
        <title>Evolution of novel wood decay mechanisms in Agaricales revealed by the genome sequences of Fistulina hepatica and Cylindrobasidium torrendii.</title>
        <authorList>
            <person name="Floudas D."/>
            <person name="Held B.W."/>
            <person name="Riley R."/>
            <person name="Nagy L.G."/>
            <person name="Koehler G."/>
            <person name="Ransdell A.S."/>
            <person name="Younus H."/>
            <person name="Chow J."/>
            <person name="Chiniquy J."/>
            <person name="Lipzen A."/>
            <person name="Tritt A."/>
            <person name="Sun H."/>
            <person name="Haridas S."/>
            <person name="LaButti K."/>
            <person name="Ohm R.A."/>
            <person name="Kues U."/>
            <person name="Blanchette R.A."/>
            <person name="Grigoriev I.V."/>
            <person name="Minto R.E."/>
            <person name="Hibbett D.S."/>
        </authorList>
    </citation>
    <scope>NUCLEOTIDE SEQUENCE [LARGE SCALE GENOMIC DNA]</scope>
    <source>
        <strain evidence="3 4">FP15055 ss-10</strain>
    </source>
</reference>
<accession>A0A0D7ASJ4</accession>
<feature type="compositionally biased region" description="Low complexity" evidence="2">
    <location>
        <begin position="926"/>
        <end position="944"/>
    </location>
</feature>
<gene>
    <name evidence="3" type="ORF">CYLTODRAFT_495306</name>
</gene>
<evidence type="ECO:0000256" key="1">
    <source>
        <dbReference type="SAM" id="Coils"/>
    </source>
</evidence>
<feature type="region of interest" description="Disordered" evidence="2">
    <location>
        <begin position="887"/>
        <end position="976"/>
    </location>
</feature>
<sequence>MPASPKSSAPLPKHLRGLAVWETAIPDFDDYFEPCIFESGLIKHTITFLKNGFAKQMNSGQSVNVSTKKFVNKVKASAVLSTIAHTENLSVRAINCYATDKWLAQAFRRLDGLNDVENGKDTELTAENVTLMAAFFWTLSPDSSPASDSSERLKCAMDLLNAERGSRGYSPMECEGYKRPKGTGLRKLRKAGASQAEVYEYLTGNEFSATDSFTPTHSRVSYPRWAYTEIHEARRRSERLSVPISAREPVGILIPGSQQYKDHIRIVAENAKAKAEYTLKQEGMWVDPPYVQKQNEKKERKAKAKENRKRDAEIEREKEECKRERRRRVKKTLEIDPLDRTASLEPRDKDVRHANHEFGALYCACNECCDRRAAAKGTSTSVATRVELFSPSAQSVEFTADISTRSSQKRKNEGVDPPRKKTKISAVEVREPVVAETSEDTVNKQERKKLKKAQRRAQQGVDVENPSAAAEFTSSKTTEIGDEEHVSGADVLDMSPPSTPQRRNSSIQASLTPPSFMTIPVSSPAVPAASRLPLSRMGGSPTRIIRPLPKRIIRARPEPSTPTRSKAASTDNVRPPKSSLQAVSCLAIQICPVRINSLSTQTQRQTQSSTVTSKRRMENTAGMQRGRSKTLAPLKRFKKRPSLRTKKQRSSTSKGFRIKGRSPGALLSSGGARAMRKRLEAISKQSRYDLPHAVHRRLDIAHDNLLKNSMISRLLAKSLRSQPSSPTIPESEHQRPRTREERQKLMHELTAGKAPRRVASTSTRPPRIPPHGGQTRPRLDAGSDAEVEIEQSQSTADGVAPPISEPPREMNERNQARLDQLLDELEGITGKRWVPPSTEPKLFPRAELEKRIEMLEAKKKYLTMELSNTIRDLSSWSVELTLQKDEDWEDFEKIPEDEWPGSSPARRKQKKGPFSPSHLNNSCLPESEASSQASSTSSASMAEAIRSPTIVAWSRPARLQSSSSRSPGMKSRSRMT</sequence>
<dbReference type="AlphaFoldDB" id="A0A0D7ASJ4"/>
<feature type="compositionally biased region" description="Basic residues" evidence="2">
    <location>
        <begin position="635"/>
        <end position="649"/>
    </location>
</feature>
<feature type="compositionally biased region" description="Basic and acidic residues" evidence="2">
    <location>
        <begin position="410"/>
        <end position="419"/>
    </location>
</feature>
<feature type="region of interest" description="Disordered" evidence="2">
    <location>
        <begin position="600"/>
        <end position="672"/>
    </location>
</feature>
<feature type="region of interest" description="Disordered" evidence="2">
    <location>
        <begin position="553"/>
        <end position="577"/>
    </location>
</feature>
<feature type="compositionally biased region" description="Polar residues" evidence="2">
    <location>
        <begin position="561"/>
        <end position="577"/>
    </location>
</feature>
<protein>
    <submittedName>
        <fullName evidence="3">Uncharacterized protein</fullName>
    </submittedName>
</protein>